<comment type="caution">
    <text evidence="2">The sequence shown here is derived from an EMBL/GenBank/DDBJ whole genome shotgun (WGS) entry which is preliminary data.</text>
</comment>
<evidence type="ECO:0000313" key="3">
    <source>
        <dbReference type="Proteomes" id="UP000252884"/>
    </source>
</evidence>
<evidence type="ECO:0000256" key="1">
    <source>
        <dbReference type="SAM" id="MobiDB-lite"/>
    </source>
</evidence>
<protein>
    <submittedName>
        <fullName evidence="2">Uncharacterized protein</fullName>
    </submittedName>
</protein>
<proteinExistence type="predicted"/>
<name>A0A368XLH9_9BURK</name>
<dbReference type="OrthoDB" id="8908845at2"/>
<dbReference type="Proteomes" id="UP000252884">
    <property type="component" value="Unassembled WGS sequence"/>
</dbReference>
<dbReference type="AlphaFoldDB" id="A0A368XLH9"/>
<feature type="compositionally biased region" description="Acidic residues" evidence="1">
    <location>
        <begin position="71"/>
        <end position="93"/>
    </location>
</feature>
<feature type="region of interest" description="Disordered" evidence="1">
    <location>
        <begin position="69"/>
        <end position="108"/>
    </location>
</feature>
<accession>A0A368XLH9</accession>
<evidence type="ECO:0000313" key="2">
    <source>
        <dbReference type="EMBL" id="RCW68823.1"/>
    </source>
</evidence>
<sequence>MPHAPSFAQILAAADLADGFIAEILDADPALLVGKVAEQDNKDIAKAARKLAEFRKHLIDALAQQPLGGVDVDDDYAYEEDGEDEEEDEDQETVQDQPAPAKTRGKRA</sequence>
<keyword evidence="3" id="KW-1185">Reference proteome</keyword>
<dbReference type="EMBL" id="QPJK01000007">
    <property type="protein sequence ID" value="RCW68823.1"/>
    <property type="molecule type" value="Genomic_DNA"/>
</dbReference>
<dbReference type="RefSeq" id="WP_114470337.1">
    <property type="nucleotide sequence ID" value="NZ_QPJK01000007.1"/>
</dbReference>
<organism evidence="2 3">
    <name type="scientific">Pseudorhodoferax soli</name>
    <dbReference type="NCBI Taxonomy" id="545864"/>
    <lineage>
        <taxon>Bacteria</taxon>
        <taxon>Pseudomonadati</taxon>
        <taxon>Pseudomonadota</taxon>
        <taxon>Betaproteobacteria</taxon>
        <taxon>Burkholderiales</taxon>
        <taxon>Comamonadaceae</taxon>
    </lineage>
</organism>
<gene>
    <name evidence="2" type="ORF">DES41_107345</name>
</gene>
<reference evidence="2 3" key="1">
    <citation type="submission" date="2018-07" db="EMBL/GenBank/DDBJ databases">
        <title>Genomic Encyclopedia of Type Strains, Phase IV (KMG-IV): sequencing the most valuable type-strain genomes for metagenomic binning, comparative biology and taxonomic classification.</title>
        <authorList>
            <person name="Goeker M."/>
        </authorList>
    </citation>
    <scope>NUCLEOTIDE SEQUENCE [LARGE SCALE GENOMIC DNA]</scope>
    <source>
        <strain evidence="2 3">DSM 21634</strain>
    </source>
</reference>